<accession>A0ABW4N561</accession>
<protein>
    <submittedName>
        <fullName evidence="3">PilZ domain-containing protein</fullName>
    </submittedName>
</protein>
<dbReference type="EMBL" id="JBHUEY010000006">
    <property type="protein sequence ID" value="MFD1785196.1"/>
    <property type="molecule type" value="Genomic_DNA"/>
</dbReference>
<gene>
    <name evidence="3" type="ORF">ACFSC0_17480</name>
</gene>
<proteinExistence type="predicted"/>
<evidence type="ECO:0000259" key="2">
    <source>
        <dbReference type="Pfam" id="PF07238"/>
    </source>
</evidence>
<comment type="caution">
    <text evidence="3">The sequence shown here is derived from an EMBL/GenBank/DDBJ whole genome shotgun (WGS) entry which is preliminary data.</text>
</comment>
<dbReference type="Pfam" id="PF07238">
    <property type="entry name" value="PilZ"/>
    <property type="match status" value="1"/>
</dbReference>
<dbReference type="RefSeq" id="WP_377282149.1">
    <property type="nucleotide sequence ID" value="NZ_JBHRSI010000005.1"/>
</dbReference>
<name>A0ABW4N561_9CAUL</name>
<evidence type="ECO:0000313" key="4">
    <source>
        <dbReference type="Proteomes" id="UP001597237"/>
    </source>
</evidence>
<dbReference type="Proteomes" id="UP001597237">
    <property type="component" value="Unassembled WGS sequence"/>
</dbReference>
<feature type="region of interest" description="Disordered" evidence="1">
    <location>
        <begin position="1"/>
        <end position="23"/>
    </location>
</feature>
<dbReference type="SUPFAM" id="SSF141371">
    <property type="entry name" value="PilZ domain-like"/>
    <property type="match status" value="1"/>
</dbReference>
<feature type="domain" description="PilZ" evidence="2">
    <location>
        <begin position="20"/>
        <end position="110"/>
    </location>
</feature>
<keyword evidence="4" id="KW-1185">Reference proteome</keyword>
<sequence>MSQSTVQTGAKPAPSSSEHRRAQRRDVLVGGLLIHGRAAQAEPCVIRDISATGARVKLKSVQFLSRPLYVVIAKTGAAFEADIAWCREAEIGLSFKRRLNLSDPRSDIERTAARLWQAMPKR</sequence>
<evidence type="ECO:0000256" key="1">
    <source>
        <dbReference type="SAM" id="MobiDB-lite"/>
    </source>
</evidence>
<organism evidence="3 4">
    <name type="scientific">Phenylobacterium terrae</name>
    <dbReference type="NCBI Taxonomy" id="2665495"/>
    <lineage>
        <taxon>Bacteria</taxon>
        <taxon>Pseudomonadati</taxon>
        <taxon>Pseudomonadota</taxon>
        <taxon>Alphaproteobacteria</taxon>
        <taxon>Caulobacterales</taxon>
        <taxon>Caulobacteraceae</taxon>
        <taxon>Phenylobacterium</taxon>
    </lineage>
</organism>
<reference evidence="4" key="1">
    <citation type="journal article" date="2019" name="Int. J. Syst. Evol. Microbiol.">
        <title>The Global Catalogue of Microorganisms (GCM) 10K type strain sequencing project: providing services to taxonomists for standard genome sequencing and annotation.</title>
        <authorList>
            <consortium name="The Broad Institute Genomics Platform"/>
            <consortium name="The Broad Institute Genome Sequencing Center for Infectious Disease"/>
            <person name="Wu L."/>
            <person name="Ma J."/>
        </authorList>
    </citation>
    <scope>NUCLEOTIDE SEQUENCE [LARGE SCALE GENOMIC DNA]</scope>
    <source>
        <strain evidence="4">DFY28</strain>
    </source>
</reference>
<dbReference type="InterPro" id="IPR009875">
    <property type="entry name" value="PilZ_domain"/>
</dbReference>
<evidence type="ECO:0000313" key="3">
    <source>
        <dbReference type="EMBL" id="MFD1785196.1"/>
    </source>
</evidence>